<sequence>MTIETHSDAPESTESPQSQSANLPRTERPDAPAYLSRHQARRRNAPAPETTPEATPEDAPDESVPLYLRRFRERAHREETIEYDGNVISATRAWADVTRTKEVVPERRDQLADVDCDIYLVRHGETQGYSSESGLTPLGSWQAHRRGQELARRVADGHKVALLSAPTNRARQTGEHLRRGLLDNLRLFGRDAEIGELHDSPDFRNFEVATPAGPRDVTSAFRLYHREMEKYERLGLGERPGWLVDVDRFWGIQQGGGDPITHWLTMPMMYFEPPVSCVRRFWRGILAAHENTQARSVVVATHSGPIRAFATLAMGYDPGEPFNTEFVRVRLLSGGHTALVLYRNRVQEVSVPDLDALPPTNDARFQE</sequence>
<evidence type="ECO:0000313" key="3">
    <source>
        <dbReference type="Proteomes" id="UP001183648"/>
    </source>
</evidence>
<keyword evidence="3" id="KW-1185">Reference proteome</keyword>
<dbReference type="Gene3D" id="3.40.50.1240">
    <property type="entry name" value="Phosphoglycerate mutase-like"/>
    <property type="match status" value="1"/>
</dbReference>
<evidence type="ECO:0000256" key="1">
    <source>
        <dbReference type="SAM" id="MobiDB-lite"/>
    </source>
</evidence>
<dbReference type="SMART" id="SM00855">
    <property type="entry name" value="PGAM"/>
    <property type="match status" value="1"/>
</dbReference>
<feature type="compositionally biased region" description="Low complexity" evidence="1">
    <location>
        <begin position="45"/>
        <end position="54"/>
    </location>
</feature>
<dbReference type="CDD" id="cd07040">
    <property type="entry name" value="HP"/>
    <property type="match status" value="1"/>
</dbReference>
<name>A0ABU2BPX7_9ACTN</name>
<dbReference type="EMBL" id="JAVDYG010000001">
    <property type="protein sequence ID" value="MDR7360697.1"/>
    <property type="molecule type" value="Genomic_DNA"/>
</dbReference>
<dbReference type="Pfam" id="PF00300">
    <property type="entry name" value="His_Phos_1"/>
    <property type="match status" value="1"/>
</dbReference>
<dbReference type="RefSeq" id="WP_310297541.1">
    <property type="nucleotide sequence ID" value="NZ_BAAAPS010000011.1"/>
</dbReference>
<protein>
    <submittedName>
        <fullName evidence="2">Broad specificity phosphatase PhoE</fullName>
    </submittedName>
</protein>
<feature type="region of interest" description="Disordered" evidence="1">
    <location>
        <begin position="1"/>
        <end position="65"/>
    </location>
</feature>
<accession>A0ABU2BPX7</accession>
<gene>
    <name evidence="2" type="ORF">J2S63_000250</name>
</gene>
<proteinExistence type="predicted"/>
<comment type="caution">
    <text evidence="2">The sequence shown here is derived from an EMBL/GenBank/DDBJ whole genome shotgun (WGS) entry which is preliminary data.</text>
</comment>
<dbReference type="Proteomes" id="UP001183648">
    <property type="component" value="Unassembled WGS sequence"/>
</dbReference>
<dbReference type="InterPro" id="IPR013078">
    <property type="entry name" value="His_Pase_superF_clade-1"/>
</dbReference>
<dbReference type="SUPFAM" id="SSF53254">
    <property type="entry name" value="Phosphoglycerate mutase-like"/>
    <property type="match status" value="1"/>
</dbReference>
<reference evidence="2 3" key="1">
    <citation type="submission" date="2023-07" db="EMBL/GenBank/DDBJ databases">
        <title>Sequencing the genomes of 1000 actinobacteria strains.</title>
        <authorList>
            <person name="Klenk H.-P."/>
        </authorList>
    </citation>
    <scope>NUCLEOTIDE SEQUENCE [LARGE SCALE GENOMIC DNA]</scope>
    <source>
        <strain evidence="2 3">DSM 19426</strain>
    </source>
</reference>
<feature type="compositionally biased region" description="Polar residues" evidence="1">
    <location>
        <begin position="10"/>
        <end position="23"/>
    </location>
</feature>
<evidence type="ECO:0000313" key="2">
    <source>
        <dbReference type="EMBL" id="MDR7360697.1"/>
    </source>
</evidence>
<organism evidence="2 3">
    <name type="scientific">Nocardioides marmoribigeumensis</name>
    <dbReference type="NCBI Taxonomy" id="433649"/>
    <lineage>
        <taxon>Bacteria</taxon>
        <taxon>Bacillati</taxon>
        <taxon>Actinomycetota</taxon>
        <taxon>Actinomycetes</taxon>
        <taxon>Propionibacteriales</taxon>
        <taxon>Nocardioidaceae</taxon>
        <taxon>Nocardioides</taxon>
    </lineage>
</organism>
<dbReference type="InterPro" id="IPR029033">
    <property type="entry name" value="His_PPase_superfam"/>
</dbReference>